<feature type="transmembrane region" description="Helical" evidence="3">
    <location>
        <begin position="425"/>
        <end position="444"/>
    </location>
</feature>
<dbReference type="InterPro" id="IPR018797">
    <property type="entry name" value="FAM98"/>
</dbReference>
<dbReference type="PANTHER" id="PTHR31353">
    <property type="entry name" value="FAM98"/>
    <property type="match status" value="1"/>
</dbReference>
<dbReference type="STRING" id="188477.A0A3S0Z2H5"/>
<sequence>MHNGILDALEDLGYTGPLLEEGALKAAAQDGASSVELTQLVEWIVDQLSKYCGIDEKVSAIQSPEDASNFLMELSGFLREFSCPHQNLTEGPMESRLNSMEACFQLLEYLLGELSAVKMIALKKPGLLSSQDASLNDSTESEEARHLREMLIALGFSKPPPNITPVQLFNKLEAKIKELMSKYPDQAGQPLLKSRLSPKQWSQLLAMNAVLLDEYRVRREMLLKRLDVTIQSFKWSDKAKNNENQIAQAYQPIRSLLVAKTNVGVPQILAARDDLTRLQKTSSGKAREETKCAINKVLIGKVPDRGGRAWELEPPPPEMPAFMKRDASSAGSRGGYQGRGGGGGGGGYQGEEEEEEVVVEVVDFKEEEEVDFKGEVEVVEYREVGETPRTNNTARVAVETGVKEGAATASTALRAFRPTTRVGEGGAITALVVLVTKVVVLVVVTKMMVTTVEEVQGIPEAVVVEVEGEGDIKPSRCWR</sequence>
<dbReference type="Pfam" id="PF10239">
    <property type="entry name" value="DUF2465"/>
    <property type="match status" value="1"/>
</dbReference>
<feature type="region of interest" description="Disordered" evidence="2">
    <location>
        <begin position="312"/>
        <end position="352"/>
    </location>
</feature>
<evidence type="ECO:0000256" key="2">
    <source>
        <dbReference type="SAM" id="MobiDB-lite"/>
    </source>
</evidence>
<dbReference type="PANTHER" id="PTHR31353:SF1">
    <property type="entry name" value="PROTEIN FAM98B"/>
    <property type="match status" value="1"/>
</dbReference>
<evidence type="ECO:0000313" key="5">
    <source>
        <dbReference type="Proteomes" id="UP000271974"/>
    </source>
</evidence>
<accession>A0A3S0Z2H5</accession>
<feature type="compositionally biased region" description="Gly residues" evidence="2">
    <location>
        <begin position="332"/>
        <end position="349"/>
    </location>
</feature>
<gene>
    <name evidence="4" type="ORF">EGW08_022906</name>
</gene>
<evidence type="ECO:0000313" key="4">
    <source>
        <dbReference type="EMBL" id="RUS69331.1"/>
    </source>
</evidence>
<protein>
    <recommendedName>
        <fullName evidence="6">Protein FAM98A</fullName>
    </recommendedName>
</protein>
<dbReference type="Proteomes" id="UP000271974">
    <property type="component" value="Unassembled WGS sequence"/>
</dbReference>
<reference evidence="4 5" key="1">
    <citation type="submission" date="2019-01" db="EMBL/GenBank/DDBJ databases">
        <title>A draft genome assembly of the solar-powered sea slug Elysia chlorotica.</title>
        <authorList>
            <person name="Cai H."/>
            <person name="Li Q."/>
            <person name="Fang X."/>
            <person name="Li J."/>
            <person name="Curtis N.E."/>
            <person name="Altenburger A."/>
            <person name="Shibata T."/>
            <person name="Feng M."/>
            <person name="Maeda T."/>
            <person name="Schwartz J.A."/>
            <person name="Shigenobu S."/>
            <person name="Lundholm N."/>
            <person name="Nishiyama T."/>
            <person name="Yang H."/>
            <person name="Hasebe M."/>
            <person name="Li S."/>
            <person name="Pierce S.K."/>
            <person name="Wang J."/>
        </authorList>
    </citation>
    <scope>NUCLEOTIDE SEQUENCE [LARGE SCALE GENOMIC DNA]</scope>
    <source>
        <strain evidence="4">EC2010</strain>
        <tissue evidence="4">Whole organism of an adult</tissue>
    </source>
</reference>
<keyword evidence="3" id="KW-1133">Transmembrane helix</keyword>
<evidence type="ECO:0000256" key="1">
    <source>
        <dbReference type="ARBA" id="ARBA00007218"/>
    </source>
</evidence>
<dbReference type="EMBL" id="RQTK01001724">
    <property type="protein sequence ID" value="RUS69331.1"/>
    <property type="molecule type" value="Genomic_DNA"/>
</dbReference>
<dbReference type="GO" id="GO:0072669">
    <property type="term" value="C:tRNA-splicing ligase complex"/>
    <property type="evidence" value="ECO:0007669"/>
    <property type="project" value="TreeGrafter"/>
</dbReference>
<name>A0A3S0Z2H5_ELYCH</name>
<organism evidence="4 5">
    <name type="scientific">Elysia chlorotica</name>
    <name type="common">Eastern emerald elysia</name>
    <name type="synonym">Sea slug</name>
    <dbReference type="NCBI Taxonomy" id="188477"/>
    <lineage>
        <taxon>Eukaryota</taxon>
        <taxon>Metazoa</taxon>
        <taxon>Spiralia</taxon>
        <taxon>Lophotrochozoa</taxon>
        <taxon>Mollusca</taxon>
        <taxon>Gastropoda</taxon>
        <taxon>Heterobranchia</taxon>
        <taxon>Euthyneura</taxon>
        <taxon>Panpulmonata</taxon>
        <taxon>Sacoglossa</taxon>
        <taxon>Placobranchoidea</taxon>
        <taxon>Plakobranchidae</taxon>
        <taxon>Elysia</taxon>
    </lineage>
</organism>
<proteinExistence type="inferred from homology"/>
<evidence type="ECO:0000256" key="3">
    <source>
        <dbReference type="SAM" id="Phobius"/>
    </source>
</evidence>
<keyword evidence="3" id="KW-0472">Membrane</keyword>
<evidence type="ECO:0008006" key="6">
    <source>
        <dbReference type="Google" id="ProtNLM"/>
    </source>
</evidence>
<keyword evidence="5" id="KW-1185">Reference proteome</keyword>
<comment type="caution">
    <text evidence="4">The sequence shown here is derived from an EMBL/GenBank/DDBJ whole genome shotgun (WGS) entry which is preliminary data.</text>
</comment>
<dbReference type="AlphaFoldDB" id="A0A3S0Z2H5"/>
<dbReference type="OrthoDB" id="512356at2759"/>
<comment type="similarity">
    <text evidence="1">Belongs to the FAM98 family.</text>
</comment>
<keyword evidence="3" id="KW-0812">Transmembrane</keyword>